<reference evidence="2 3" key="1">
    <citation type="submission" date="2020-01" db="EMBL/GenBank/DDBJ databases">
        <title>Whole genome and functional gene identification of agarase of Vibrio HN897.</title>
        <authorList>
            <person name="Liu Y."/>
            <person name="Zhao Z."/>
        </authorList>
    </citation>
    <scope>NUCLEOTIDE SEQUENCE [LARGE SCALE GENOMIC DNA]</scope>
    <source>
        <strain evidence="2 3">HN897</strain>
    </source>
</reference>
<accession>A0A7Z2T7V9</accession>
<protein>
    <submittedName>
        <fullName evidence="2">DUF4382 domain-containing protein</fullName>
    </submittedName>
</protein>
<dbReference type="AlphaFoldDB" id="A0A7Z2T7V9"/>
<dbReference type="RefSeq" id="WP_164650946.1">
    <property type="nucleotide sequence ID" value="NZ_CP047476.1"/>
</dbReference>
<dbReference type="Pfam" id="PF14321">
    <property type="entry name" value="DUF4382"/>
    <property type="match status" value="1"/>
</dbReference>
<evidence type="ECO:0000259" key="1">
    <source>
        <dbReference type="Pfam" id="PF14321"/>
    </source>
</evidence>
<dbReference type="EMBL" id="CP047476">
    <property type="protein sequence ID" value="QIA66014.1"/>
    <property type="molecule type" value="Genomic_DNA"/>
</dbReference>
<proteinExistence type="predicted"/>
<organism evidence="2 3">
    <name type="scientific">Vibrio astriarenae</name>
    <dbReference type="NCBI Taxonomy" id="1481923"/>
    <lineage>
        <taxon>Bacteria</taxon>
        <taxon>Pseudomonadati</taxon>
        <taxon>Pseudomonadota</taxon>
        <taxon>Gammaproteobacteria</taxon>
        <taxon>Vibrionales</taxon>
        <taxon>Vibrionaceae</taxon>
        <taxon>Vibrio</taxon>
    </lineage>
</organism>
<dbReference type="KEGG" id="vas:GT360_21205"/>
<sequence>MFKHKVSILTGALALAIVGCDSDSSSTDTTPFSLAVSDAAIDEVDEVVIVVSKVALKSGSDPIVFNVYLMDEEGNPIDEDGNPLEEGEDPIPLSIDLLQYQGGESLTLINEQVVPVGQYQMCLFVHDGDHPDYPSYVIESENTTSMPLSVSGNGKCPTANGEEDEFTGILFFNNAFTINTPNNDYVVEFDLRRGLKEATGNDEGFTIQRTSVSLVNTILTGEISGTVSSTLYDDCETDTESITGYAHALYLYQGDVDIDSMTPFAEGGPVTAANVVLDEETNMYRYEFGFISEGDYSLGYTCTANDDSEDGIVENGEFSIYRAESNISVVADEDTTVDFN</sequence>
<feature type="domain" description="DUF4382" evidence="1">
    <location>
        <begin position="30"/>
        <end position="204"/>
    </location>
</feature>
<dbReference type="Proteomes" id="UP000464262">
    <property type="component" value="Chromosome 2"/>
</dbReference>
<dbReference type="InterPro" id="IPR025491">
    <property type="entry name" value="DUF4382"/>
</dbReference>
<evidence type="ECO:0000313" key="3">
    <source>
        <dbReference type="Proteomes" id="UP000464262"/>
    </source>
</evidence>
<dbReference type="PROSITE" id="PS51257">
    <property type="entry name" value="PROKAR_LIPOPROTEIN"/>
    <property type="match status" value="1"/>
</dbReference>
<gene>
    <name evidence="2" type="ORF">GT360_21205</name>
</gene>
<keyword evidence="3" id="KW-1185">Reference proteome</keyword>
<name>A0A7Z2T7V9_9VIBR</name>
<evidence type="ECO:0000313" key="2">
    <source>
        <dbReference type="EMBL" id="QIA66014.1"/>
    </source>
</evidence>